<dbReference type="InParanoid" id="G3H3I4"/>
<protein>
    <submittedName>
        <fullName evidence="1">Uncharacterized protein</fullName>
    </submittedName>
</protein>
<sequence>MQTFPNVHPKAHIFTVNSRKPKYEKSDFEKLTFELDCRCFPFGVFKHQPSQSAGSRALDPPEELLKHIGAMPLQTDLVNLGYSLWILFLNTLPPAAVAGLKT</sequence>
<reference evidence="2" key="1">
    <citation type="journal article" date="2011" name="Nat. Biotechnol.">
        <title>The genomic sequence of the Chinese hamster ovary (CHO)-K1 cell line.</title>
        <authorList>
            <person name="Xu X."/>
            <person name="Nagarajan H."/>
            <person name="Lewis N.E."/>
            <person name="Pan S."/>
            <person name="Cai Z."/>
            <person name="Liu X."/>
            <person name="Chen W."/>
            <person name="Xie M."/>
            <person name="Wang W."/>
            <person name="Hammond S."/>
            <person name="Andersen M.R."/>
            <person name="Neff N."/>
            <person name="Passarelli B."/>
            <person name="Koh W."/>
            <person name="Fan H.C."/>
            <person name="Wang J."/>
            <person name="Gui Y."/>
            <person name="Lee K.H."/>
            <person name="Betenbaugh M.J."/>
            <person name="Quake S.R."/>
            <person name="Famili I."/>
            <person name="Palsson B.O."/>
            <person name="Wang J."/>
        </authorList>
    </citation>
    <scope>NUCLEOTIDE SEQUENCE [LARGE SCALE GENOMIC DNA]</scope>
    <source>
        <strain evidence="2">CHO K1 cell line</strain>
    </source>
</reference>
<dbReference type="Proteomes" id="UP000001075">
    <property type="component" value="Unassembled WGS sequence"/>
</dbReference>
<gene>
    <name evidence="1" type="ORF">I79_004831</name>
</gene>
<organism evidence="1 2">
    <name type="scientific">Cricetulus griseus</name>
    <name type="common">Chinese hamster</name>
    <name type="synonym">Cricetulus barabensis griseus</name>
    <dbReference type="NCBI Taxonomy" id="10029"/>
    <lineage>
        <taxon>Eukaryota</taxon>
        <taxon>Metazoa</taxon>
        <taxon>Chordata</taxon>
        <taxon>Craniata</taxon>
        <taxon>Vertebrata</taxon>
        <taxon>Euteleostomi</taxon>
        <taxon>Mammalia</taxon>
        <taxon>Eutheria</taxon>
        <taxon>Euarchontoglires</taxon>
        <taxon>Glires</taxon>
        <taxon>Rodentia</taxon>
        <taxon>Myomorpha</taxon>
        <taxon>Muroidea</taxon>
        <taxon>Cricetidae</taxon>
        <taxon>Cricetinae</taxon>
        <taxon>Cricetulus</taxon>
    </lineage>
</organism>
<dbReference type="EMBL" id="JH000127">
    <property type="protein sequence ID" value="EGW02180.1"/>
    <property type="molecule type" value="Genomic_DNA"/>
</dbReference>
<name>G3H3I4_CRIGR</name>
<evidence type="ECO:0000313" key="1">
    <source>
        <dbReference type="EMBL" id="EGW02180.1"/>
    </source>
</evidence>
<dbReference type="AlphaFoldDB" id="G3H3I4"/>
<accession>G3H3I4</accession>
<proteinExistence type="predicted"/>
<evidence type="ECO:0000313" key="2">
    <source>
        <dbReference type="Proteomes" id="UP000001075"/>
    </source>
</evidence>